<proteinExistence type="predicted"/>
<dbReference type="EnsemblPlants" id="PNT75736">
    <property type="protein sequence ID" value="PNT75736"/>
    <property type="gene ID" value="BRADI_1g37571v3"/>
</dbReference>
<dbReference type="Gramene" id="PNT75735">
    <property type="protein sequence ID" value="PNT75735"/>
    <property type="gene ID" value="BRADI_1g37571v3"/>
</dbReference>
<dbReference type="RefSeq" id="XP_024313914.1">
    <property type="nucleotide sequence ID" value="XM_024458146.1"/>
</dbReference>
<reference evidence="2" key="3">
    <citation type="submission" date="2018-08" db="UniProtKB">
        <authorList>
            <consortium name="EnsemblPlants"/>
        </authorList>
    </citation>
    <scope>IDENTIFICATION</scope>
    <source>
        <strain evidence="2">cv. Bd21</strain>
    </source>
</reference>
<reference evidence="1 2" key="1">
    <citation type="journal article" date="2010" name="Nature">
        <title>Genome sequencing and analysis of the model grass Brachypodium distachyon.</title>
        <authorList>
            <consortium name="International Brachypodium Initiative"/>
        </authorList>
    </citation>
    <scope>NUCLEOTIDE SEQUENCE [LARGE SCALE GENOMIC DNA]</scope>
    <source>
        <strain evidence="1">Bd21</strain>
        <strain evidence="2">cv. Bd21</strain>
    </source>
</reference>
<evidence type="ECO:0000313" key="2">
    <source>
        <dbReference type="EnsemblPlants" id="KQK17915"/>
    </source>
</evidence>
<organism evidence="1">
    <name type="scientific">Brachypodium distachyon</name>
    <name type="common">Purple false brome</name>
    <name type="synonym">Trachynia distachya</name>
    <dbReference type="NCBI Taxonomy" id="15368"/>
    <lineage>
        <taxon>Eukaryota</taxon>
        <taxon>Viridiplantae</taxon>
        <taxon>Streptophyta</taxon>
        <taxon>Embryophyta</taxon>
        <taxon>Tracheophyta</taxon>
        <taxon>Spermatophyta</taxon>
        <taxon>Magnoliopsida</taxon>
        <taxon>Liliopsida</taxon>
        <taxon>Poales</taxon>
        <taxon>Poaceae</taxon>
        <taxon>BOP clade</taxon>
        <taxon>Pooideae</taxon>
        <taxon>Stipodae</taxon>
        <taxon>Brachypodieae</taxon>
        <taxon>Brachypodium</taxon>
    </lineage>
</organism>
<dbReference type="Gramene" id="KQK17915">
    <property type="protein sequence ID" value="KQK17915"/>
    <property type="gene ID" value="BRADI_1g37571v3"/>
</dbReference>
<protein>
    <submittedName>
        <fullName evidence="1 2">Uncharacterized protein</fullName>
    </submittedName>
</protein>
<accession>A0A0Q3JJZ8</accession>
<dbReference type="Proteomes" id="UP000008810">
    <property type="component" value="Chromosome 1"/>
</dbReference>
<keyword evidence="3" id="KW-1185">Reference proteome</keyword>
<dbReference type="EMBL" id="CM000880">
    <property type="protein sequence ID" value="PNT75735.1"/>
    <property type="molecule type" value="Genomic_DNA"/>
</dbReference>
<dbReference type="AlphaFoldDB" id="A0A0Q3JJZ8"/>
<gene>
    <name evidence="2" type="primary">LOC112270221</name>
    <name evidence="1" type="ORF">BRADI_1g37571v3</name>
</gene>
<name>A0A0Q3JJZ8_BRADI</name>
<dbReference type="GeneID" id="112270221"/>
<evidence type="ECO:0000313" key="3">
    <source>
        <dbReference type="Proteomes" id="UP000008810"/>
    </source>
</evidence>
<evidence type="ECO:0000313" key="1">
    <source>
        <dbReference type="EMBL" id="KQK17915.1"/>
    </source>
</evidence>
<dbReference type="Gramene" id="PNT75736">
    <property type="protein sequence ID" value="PNT75736"/>
    <property type="gene ID" value="BRADI_1g37571v3"/>
</dbReference>
<sequence length="113" mass="12225">MDSWTCGGIGDKATARASGLLRRCIAFSLALVNWHRHTSLPRFGAGVQEKACGHAAVVVGAWRHPKLRSSSGVPATANAWRTVRWLWIASATNTIRTTSVMVFGNLGSMNTFK</sequence>
<dbReference type="Gramene" id="PNT75734">
    <property type="protein sequence ID" value="PNT75734"/>
    <property type="gene ID" value="BRADI_1g37571v3"/>
</dbReference>
<dbReference type="EnsemblPlants" id="KQK17915">
    <property type="protein sequence ID" value="KQK17915"/>
    <property type="gene ID" value="BRADI_1g37571v3"/>
</dbReference>
<dbReference type="EMBL" id="CM000880">
    <property type="protein sequence ID" value="KQK17915.1"/>
    <property type="molecule type" value="Genomic_DNA"/>
</dbReference>
<reference evidence="1" key="2">
    <citation type="submission" date="2017-06" db="EMBL/GenBank/DDBJ databases">
        <title>WGS assembly of Brachypodium distachyon.</title>
        <authorList>
            <consortium name="The International Brachypodium Initiative"/>
            <person name="Lucas S."/>
            <person name="Harmon-Smith M."/>
            <person name="Lail K."/>
            <person name="Tice H."/>
            <person name="Grimwood J."/>
            <person name="Bruce D."/>
            <person name="Barry K."/>
            <person name="Shu S."/>
            <person name="Lindquist E."/>
            <person name="Wang M."/>
            <person name="Pitluck S."/>
            <person name="Vogel J.P."/>
            <person name="Garvin D.F."/>
            <person name="Mockler T.C."/>
            <person name="Schmutz J."/>
            <person name="Rokhsar D."/>
            <person name="Bevan M.W."/>
        </authorList>
    </citation>
    <scope>NUCLEOTIDE SEQUENCE</scope>
    <source>
        <strain evidence="1">Bd21</strain>
    </source>
</reference>
<dbReference type="EnsemblPlants" id="PNT75734">
    <property type="protein sequence ID" value="PNT75734"/>
    <property type="gene ID" value="BRADI_1g37571v3"/>
</dbReference>
<dbReference type="EMBL" id="CM000880">
    <property type="protein sequence ID" value="PNT75736.1"/>
    <property type="molecule type" value="Genomic_DNA"/>
</dbReference>
<dbReference type="EMBL" id="CM000880">
    <property type="protein sequence ID" value="PNT75734.1"/>
    <property type="molecule type" value="Genomic_DNA"/>
</dbReference>
<dbReference type="EnsemblPlants" id="PNT75735">
    <property type="protein sequence ID" value="PNT75735"/>
    <property type="gene ID" value="BRADI_1g37571v3"/>
</dbReference>